<evidence type="ECO:0000256" key="1">
    <source>
        <dbReference type="SAM" id="SignalP"/>
    </source>
</evidence>
<feature type="signal peptide" evidence="1">
    <location>
        <begin position="1"/>
        <end position="29"/>
    </location>
</feature>
<reference evidence="2" key="1">
    <citation type="journal article" date="2022" name="Int. J. Syst. Evol. Microbiol.">
        <title>Genome-based, phenotypic and chemotaxonomic classification of Faecalibacterium strains: proposal of three novel species Faecalibacterium duncaniae sp. nov., Faecalibacterium hattorii sp. nov. and Faecalibacterium gallinarum sp. nov. .</title>
        <authorList>
            <person name="Sakamoto M."/>
            <person name="Sakurai N."/>
            <person name="Tanno H."/>
            <person name="Iino T."/>
            <person name="Ohkuma M."/>
            <person name="Endo A."/>
        </authorList>
    </citation>
    <scope>NUCLEOTIDE SEQUENCE</scope>
    <source>
        <strain evidence="2">JCM 17207</strain>
    </source>
</reference>
<accession>A0AA37MYB5</accession>
<organism evidence="2 3">
    <name type="scientific">Faecalibacterium gallinarum</name>
    <dbReference type="NCBI Taxonomy" id="2903556"/>
    <lineage>
        <taxon>Bacteria</taxon>
        <taxon>Bacillati</taxon>
        <taxon>Bacillota</taxon>
        <taxon>Clostridia</taxon>
        <taxon>Eubacteriales</taxon>
        <taxon>Oscillospiraceae</taxon>
        <taxon>Faecalibacterium</taxon>
    </lineage>
</organism>
<protein>
    <recommendedName>
        <fullName evidence="4">Peptidase C39-like domain-containing protein</fullName>
    </recommendedName>
</protein>
<evidence type="ECO:0008006" key="4">
    <source>
        <dbReference type="Google" id="ProtNLM"/>
    </source>
</evidence>
<keyword evidence="1" id="KW-0732">Signal</keyword>
<name>A0AA37MYB5_9FIRM</name>
<dbReference type="EMBL" id="BQKV01000046">
    <property type="protein sequence ID" value="GJN64846.1"/>
    <property type="molecule type" value="Genomic_DNA"/>
</dbReference>
<feature type="chain" id="PRO_5041457659" description="Peptidase C39-like domain-containing protein" evidence="1">
    <location>
        <begin position="30"/>
        <end position="226"/>
    </location>
</feature>
<evidence type="ECO:0000313" key="2">
    <source>
        <dbReference type="EMBL" id="GJN64846.1"/>
    </source>
</evidence>
<dbReference type="Proteomes" id="UP001055185">
    <property type="component" value="Unassembled WGS sequence"/>
</dbReference>
<evidence type="ECO:0000313" key="3">
    <source>
        <dbReference type="Proteomes" id="UP001055185"/>
    </source>
</evidence>
<gene>
    <name evidence="2" type="ORF">JCM17207_14710</name>
</gene>
<keyword evidence="3" id="KW-1185">Reference proteome</keyword>
<dbReference type="AlphaFoldDB" id="A0AA37MYB5"/>
<proteinExistence type="predicted"/>
<dbReference type="RefSeq" id="WP_238317034.1">
    <property type="nucleotide sequence ID" value="NZ_BQKV01000046.1"/>
</dbReference>
<comment type="caution">
    <text evidence="2">The sequence shown here is derived from an EMBL/GenBank/DDBJ whole genome shotgun (WGS) entry which is preliminary data.</text>
</comment>
<sequence>MHSLSRVRPLLLVLCALMFLWAAPPRARAAEPAAETRLVNLDGINLLPFDAGQIVSIGNQAPGQCSLYALRYARTVLDGTVCSGAGMWSNGAVWSAGGYTGFSSSVAECLDKIYTELAAGRPVIVHLQNTTVSGVSKHQNRVTTYEYHLTSDGWDEVNYPHISTSSTYGHWVCVVGMDPSADPANLSEGDFYALDPARVSAGGLLAVTRLLDGTLWQGDSPLKIAS</sequence>